<dbReference type="Gene3D" id="1.20.1600.10">
    <property type="entry name" value="Outer membrane efflux proteins (OEP)"/>
    <property type="match status" value="1"/>
</dbReference>
<keyword evidence="3 8" id="KW-0812">Transmembrane</keyword>
<keyword evidence="5 8" id="KW-0564">Palmitate</keyword>
<dbReference type="Gene3D" id="2.20.200.10">
    <property type="entry name" value="Outer membrane efflux proteins (OEP)"/>
    <property type="match status" value="1"/>
</dbReference>
<evidence type="ECO:0000256" key="1">
    <source>
        <dbReference type="ARBA" id="ARBA00007613"/>
    </source>
</evidence>
<gene>
    <name evidence="10" type="ORF">HNP49_003282</name>
</gene>
<dbReference type="SUPFAM" id="SSF56954">
    <property type="entry name" value="Outer membrane efflux proteins (OEP)"/>
    <property type="match status" value="1"/>
</dbReference>
<dbReference type="PANTHER" id="PTHR30203">
    <property type="entry name" value="OUTER MEMBRANE CATION EFFLUX PROTEIN"/>
    <property type="match status" value="1"/>
</dbReference>
<feature type="chain" id="PRO_5031601744" evidence="8">
    <location>
        <begin position="24"/>
        <end position="485"/>
    </location>
</feature>
<evidence type="ECO:0000256" key="2">
    <source>
        <dbReference type="ARBA" id="ARBA00022452"/>
    </source>
</evidence>
<evidence type="ECO:0000256" key="8">
    <source>
        <dbReference type="RuleBase" id="RU362097"/>
    </source>
</evidence>
<feature type="signal peptide" evidence="8">
    <location>
        <begin position="1"/>
        <end position="23"/>
    </location>
</feature>
<dbReference type="PANTHER" id="PTHR30203:SF33">
    <property type="entry name" value="BLR4455 PROTEIN"/>
    <property type="match status" value="1"/>
</dbReference>
<dbReference type="InterPro" id="IPR003423">
    <property type="entry name" value="OMP_efflux"/>
</dbReference>
<evidence type="ECO:0000256" key="3">
    <source>
        <dbReference type="ARBA" id="ARBA00022692"/>
    </source>
</evidence>
<dbReference type="InterPro" id="IPR010131">
    <property type="entry name" value="MdtP/NodT-like"/>
</dbReference>
<keyword evidence="9" id="KW-0175">Coiled coil</keyword>
<keyword evidence="2 8" id="KW-1134">Transmembrane beta strand</keyword>
<dbReference type="GO" id="GO:0009279">
    <property type="term" value="C:cell outer membrane"/>
    <property type="evidence" value="ECO:0007669"/>
    <property type="project" value="UniProtKB-SubCell"/>
</dbReference>
<evidence type="ECO:0000256" key="4">
    <source>
        <dbReference type="ARBA" id="ARBA00023136"/>
    </source>
</evidence>
<comment type="subcellular location">
    <subcellularLocation>
        <location evidence="8">Cell outer membrane</location>
        <topology evidence="8">Lipid-anchor</topology>
    </subcellularLocation>
</comment>
<evidence type="ECO:0000256" key="6">
    <source>
        <dbReference type="ARBA" id="ARBA00023237"/>
    </source>
</evidence>
<keyword evidence="4 8" id="KW-0472">Membrane</keyword>
<dbReference type="PROSITE" id="PS51257">
    <property type="entry name" value="PROKAR_LIPOPROTEIN"/>
    <property type="match status" value="1"/>
</dbReference>
<evidence type="ECO:0000256" key="7">
    <source>
        <dbReference type="ARBA" id="ARBA00023288"/>
    </source>
</evidence>
<name>A0A7X0BXY0_9PSED</name>
<feature type="coiled-coil region" evidence="9">
    <location>
        <begin position="401"/>
        <end position="428"/>
    </location>
</feature>
<dbReference type="EMBL" id="JACHLL010000006">
    <property type="protein sequence ID" value="MBB6343094.1"/>
    <property type="molecule type" value="Genomic_DNA"/>
</dbReference>
<dbReference type="GO" id="GO:0015562">
    <property type="term" value="F:efflux transmembrane transporter activity"/>
    <property type="evidence" value="ECO:0007669"/>
    <property type="project" value="InterPro"/>
</dbReference>
<evidence type="ECO:0000256" key="9">
    <source>
        <dbReference type="SAM" id="Coils"/>
    </source>
</evidence>
<reference evidence="10 11" key="1">
    <citation type="submission" date="2020-08" db="EMBL/GenBank/DDBJ databases">
        <title>Functional genomics of gut bacteria from endangered species of beetles.</title>
        <authorList>
            <person name="Carlos-Shanley C."/>
        </authorList>
    </citation>
    <scope>NUCLEOTIDE SEQUENCE [LARGE SCALE GENOMIC DNA]</scope>
    <source>
        <strain evidence="10 11">S00202</strain>
    </source>
</reference>
<comment type="similarity">
    <text evidence="1 8">Belongs to the outer membrane factor (OMF) (TC 1.B.17) family.</text>
</comment>
<evidence type="ECO:0000313" key="10">
    <source>
        <dbReference type="EMBL" id="MBB6343094.1"/>
    </source>
</evidence>
<proteinExistence type="inferred from homology"/>
<evidence type="ECO:0000256" key="5">
    <source>
        <dbReference type="ARBA" id="ARBA00023139"/>
    </source>
</evidence>
<protein>
    <submittedName>
        <fullName evidence="10">NodT family efflux transporter outer membrane factor (OMF) lipoprotein</fullName>
    </submittedName>
</protein>
<keyword evidence="6" id="KW-0998">Cell outer membrane</keyword>
<keyword evidence="11" id="KW-1185">Reference proteome</keyword>
<sequence length="485" mass="52262">MNRHSHRLSFIALSLLLSACTVGPDYQAPALNTPESFKQVAGWKVAEPAAQMPQNWWSLYGDAELGALIERLNANNQSLASAAASYRQAQAIVRGARAGFLPQIGLDTGVSRAGQGGGSSTIGTTEGVSVSGANAASVSKTYEASLGVSWELDLWGKLRRQLEADQASLEASAADLAAVRLSQQSQLVQSYLQLRVLDEQKRLLEATLAAYERSLKLTENQYNAGIVPKSDVSQAQSQLHGTRAQLIDLEYQRAQFEHAIAVLIGVAPSELSLAPRAGVPDLPVVPASVPSRLLERRPDIAAAERRVMSANAQIGVAEAAWYPDLTLSASGGYRNGGLDDWFSMPNRFWSIGPSFATVLFDGGLIRSQVEQAEAAYDISVADYRQTVLTGFREVEDYLVQLDVYTRELAAREQALESAREALRLVENQYKAGTVDYNAVVSLQASALDSERNWLSLKGNRLLASAQLITALGGGWQAGEEAASRP</sequence>
<organism evidence="10 11">
    <name type="scientific">Pseudomonas fluvialis</name>
    <dbReference type="NCBI Taxonomy" id="1793966"/>
    <lineage>
        <taxon>Bacteria</taxon>
        <taxon>Pseudomonadati</taxon>
        <taxon>Pseudomonadota</taxon>
        <taxon>Gammaproteobacteria</taxon>
        <taxon>Pseudomonadales</taxon>
        <taxon>Pseudomonadaceae</taxon>
        <taxon>Pseudomonas</taxon>
    </lineage>
</organism>
<dbReference type="AlphaFoldDB" id="A0A7X0BXY0"/>
<dbReference type="Proteomes" id="UP000557193">
    <property type="component" value="Unassembled WGS sequence"/>
</dbReference>
<comment type="caution">
    <text evidence="10">The sequence shown here is derived from an EMBL/GenBank/DDBJ whole genome shotgun (WGS) entry which is preliminary data.</text>
</comment>
<feature type="coiled-coil region" evidence="9">
    <location>
        <begin position="194"/>
        <end position="221"/>
    </location>
</feature>
<evidence type="ECO:0000313" key="11">
    <source>
        <dbReference type="Proteomes" id="UP000557193"/>
    </source>
</evidence>
<dbReference type="Pfam" id="PF02321">
    <property type="entry name" value="OEP"/>
    <property type="match status" value="2"/>
</dbReference>
<dbReference type="RefSeq" id="WP_184685061.1">
    <property type="nucleotide sequence ID" value="NZ_JACHLL010000006.1"/>
</dbReference>
<keyword evidence="8" id="KW-0732">Signal</keyword>
<accession>A0A7X0BXY0</accession>
<dbReference type="NCBIfam" id="TIGR01845">
    <property type="entry name" value="outer_NodT"/>
    <property type="match status" value="1"/>
</dbReference>
<keyword evidence="7 8" id="KW-0449">Lipoprotein</keyword>